<protein>
    <submittedName>
        <fullName evidence="2">Uncharacterized protein</fullName>
    </submittedName>
</protein>
<dbReference type="EMBL" id="ML119051">
    <property type="protein sequence ID" value="ROT42345.1"/>
    <property type="molecule type" value="Genomic_DNA"/>
</dbReference>
<proteinExistence type="predicted"/>
<name>A0A3N2Q6V3_SODAK</name>
<evidence type="ECO:0000313" key="2">
    <source>
        <dbReference type="EMBL" id="ROT42345.1"/>
    </source>
</evidence>
<accession>A0A3N2Q6V3</accession>
<evidence type="ECO:0000256" key="1">
    <source>
        <dbReference type="SAM" id="MobiDB-lite"/>
    </source>
</evidence>
<gene>
    <name evidence="2" type="ORF">SODALDRAFT_354479</name>
</gene>
<dbReference type="GeneID" id="39582209"/>
<keyword evidence="3" id="KW-1185">Reference proteome</keyword>
<sequence length="212" mass="23131">MGHTDPTLPFTLTSRSSHHRQPSAVQRLNMVANRLHSPTIPLLTFVVDRQGGKMNPTLAYRSSGNRGPIAQSFKNMHPRNTCHPSTPYIDPKVSIKGEPFNSYSDGLIMLHEMQDLSSTMGAFQAAVPAHAESSGLAASQIIAGVCSMVSAVYTRVSVTVLQVVESWFGFWAEHLLMPPIKHLPSRGLGIRMSNNLCATTTEIAVHCLRTPT</sequence>
<evidence type="ECO:0000313" key="3">
    <source>
        <dbReference type="Proteomes" id="UP000272025"/>
    </source>
</evidence>
<feature type="region of interest" description="Disordered" evidence="1">
    <location>
        <begin position="1"/>
        <end position="21"/>
    </location>
</feature>
<organism evidence="2 3">
    <name type="scientific">Sodiomyces alkalinus (strain CBS 110278 / VKM F-3762 / F11)</name>
    <name type="common">Alkaliphilic filamentous fungus</name>
    <dbReference type="NCBI Taxonomy" id="1314773"/>
    <lineage>
        <taxon>Eukaryota</taxon>
        <taxon>Fungi</taxon>
        <taxon>Dikarya</taxon>
        <taxon>Ascomycota</taxon>
        <taxon>Pezizomycotina</taxon>
        <taxon>Sordariomycetes</taxon>
        <taxon>Hypocreomycetidae</taxon>
        <taxon>Glomerellales</taxon>
        <taxon>Plectosphaerellaceae</taxon>
        <taxon>Sodiomyces</taxon>
    </lineage>
</organism>
<dbReference type="Proteomes" id="UP000272025">
    <property type="component" value="Unassembled WGS sequence"/>
</dbReference>
<reference evidence="2 3" key="1">
    <citation type="journal article" date="2018" name="Mol. Ecol.">
        <title>The obligate alkalophilic soda-lake fungus Sodiomyces alkalinus has shifted to a protein diet.</title>
        <authorList>
            <person name="Grum-Grzhimaylo A.A."/>
            <person name="Falkoski D.L."/>
            <person name="van den Heuvel J."/>
            <person name="Valero-Jimenez C.A."/>
            <person name="Min B."/>
            <person name="Choi I.G."/>
            <person name="Lipzen A."/>
            <person name="Daum C.G."/>
            <person name="Aanen D.K."/>
            <person name="Tsang A."/>
            <person name="Henrissat B."/>
            <person name="Bilanenko E.N."/>
            <person name="de Vries R.P."/>
            <person name="van Kan J.A.L."/>
            <person name="Grigoriev I.V."/>
            <person name="Debets A.J.M."/>
        </authorList>
    </citation>
    <scope>NUCLEOTIDE SEQUENCE [LARGE SCALE GENOMIC DNA]</scope>
    <source>
        <strain evidence="2 3">F11</strain>
    </source>
</reference>
<dbReference type="AlphaFoldDB" id="A0A3N2Q6V3"/>
<dbReference type="RefSeq" id="XP_028470151.1">
    <property type="nucleotide sequence ID" value="XM_028613731.1"/>
</dbReference>